<evidence type="ECO:0000256" key="5">
    <source>
        <dbReference type="ARBA" id="ARBA00022630"/>
    </source>
</evidence>
<dbReference type="HAMAP" id="MF_00225">
    <property type="entry name" value="DHO_dh_type2"/>
    <property type="match status" value="1"/>
</dbReference>
<feature type="binding site" evidence="11">
    <location>
        <position position="189"/>
    </location>
    <ligand>
        <name>substrate</name>
    </ligand>
</feature>
<evidence type="ECO:0000256" key="7">
    <source>
        <dbReference type="ARBA" id="ARBA00022975"/>
    </source>
</evidence>
<evidence type="ECO:0000313" key="13">
    <source>
        <dbReference type="EMBL" id="KXU37097.1"/>
    </source>
</evidence>
<dbReference type="InterPro" id="IPR005719">
    <property type="entry name" value="Dihydroorotate_DH_2"/>
</dbReference>
<feature type="binding site" evidence="11">
    <location>
        <position position="194"/>
    </location>
    <ligand>
        <name>substrate</name>
    </ligand>
</feature>
<keyword evidence="14" id="KW-1185">Reference proteome</keyword>
<dbReference type="PROSITE" id="PS00911">
    <property type="entry name" value="DHODEHASE_1"/>
    <property type="match status" value="1"/>
</dbReference>
<dbReference type="GO" id="GO:0005886">
    <property type="term" value="C:plasma membrane"/>
    <property type="evidence" value="ECO:0007669"/>
    <property type="project" value="UniProtKB-SubCell"/>
</dbReference>
<reference evidence="13 14" key="1">
    <citation type="submission" date="2016-02" db="EMBL/GenBank/DDBJ databases">
        <authorList>
            <person name="Wen L."/>
            <person name="He K."/>
            <person name="Yang H."/>
        </authorList>
    </citation>
    <scope>NUCLEOTIDE SEQUENCE [LARGE SCALE GENOMIC DNA]</scope>
    <source>
        <strain evidence="13 14">CV41</strain>
    </source>
</reference>
<keyword evidence="8 11" id="KW-0560">Oxidoreductase</keyword>
<feature type="binding site" evidence="11">
    <location>
        <position position="235"/>
    </location>
    <ligand>
        <name>FMN</name>
        <dbReference type="ChEBI" id="CHEBI:58210"/>
    </ligand>
</feature>
<dbReference type="SUPFAM" id="SSF51395">
    <property type="entry name" value="FMN-linked oxidoreductases"/>
    <property type="match status" value="1"/>
</dbReference>
<dbReference type="CDD" id="cd04738">
    <property type="entry name" value="DHOD_2_like"/>
    <property type="match status" value="1"/>
</dbReference>
<dbReference type="InterPro" id="IPR005720">
    <property type="entry name" value="Dihydroorotate_DH_cat"/>
</dbReference>
<evidence type="ECO:0000256" key="9">
    <source>
        <dbReference type="ARBA" id="ARBA00023136"/>
    </source>
</evidence>
<dbReference type="InterPro" id="IPR001295">
    <property type="entry name" value="Dihydroorotate_DH_CS"/>
</dbReference>
<dbReference type="RefSeq" id="WP_068711051.1">
    <property type="nucleotide sequence ID" value="NZ_LSZP01000015.1"/>
</dbReference>
<dbReference type="GO" id="GO:0044205">
    <property type="term" value="P:'de novo' UMP biosynthetic process"/>
    <property type="evidence" value="ECO:0007669"/>
    <property type="project" value="UniProtKB-UniRule"/>
</dbReference>
<dbReference type="GO" id="GO:0106430">
    <property type="term" value="F:dihydroorotate dehydrogenase (quinone) activity"/>
    <property type="evidence" value="ECO:0007669"/>
    <property type="project" value="UniProtKB-EC"/>
</dbReference>
<evidence type="ECO:0000256" key="6">
    <source>
        <dbReference type="ARBA" id="ARBA00022643"/>
    </source>
</evidence>
<feature type="binding site" evidence="11">
    <location>
        <position position="285"/>
    </location>
    <ligand>
        <name>FMN</name>
        <dbReference type="ChEBI" id="CHEBI:58210"/>
    </ligand>
</feature>
<comment type="caution">
    <text evidence="13">The sequence shown here is derived from an EMBL/GenBank/DDBJ whole genome shotgun (WGS) entry which is preliminary data.</text>
</comment>
<dbReference type="GO" id="GO:0005737">
    <property type="term" value="C:cytoplasm"/>
    <property type="evidence" value="ECO:0007669"/>
    <property type="project" value="InterPro"/>
</dbReference>
<dbReference type="EMBL" id="LSZP01000015">
    <property type="protein sequence ID" value="KXU37097.1"/>
    <property type="molecule type" value="Genomic_DNA"/>
</dbReference>
<feature type="active site" description="Nucleophile" evidence="11">
    <location>
        <position position="192"/>
    </location>
</feature>
<feature type="binding site" evidence="11">
    <location>
        <position position="263"/>
    </location>
    <ligand>
        <name>FMN</name>
        <dbReference type="ChEBI" id="CHEBI:58210"/>
    </ligand>
</feature>
<keyword evidence="11" id="KW-1003">Cell membrane</keyword>
<evidence type="ECO:0000256" key="1">
    <source>
        <dbReference type="ARBA" id="ARBA00003125"/>
    </source>
</evidence>
<comment type="subcellular location">
    <subcellularLocation>
        <location evidence="11">Cell membrane</location>
        <topology evidence="11">Peripheral membrane protein</topology>
    </subcellularLocation>
    <subcellularLocation>
        <location evidence="2">Membrane</location>
    </subcellularLocation>
</comment>
<name>A0A139SRD3_9BACT</name>
<comment type="catalytic activity">
    <reaction evidence="10 11">
        <text>(S)-dihydroorotate + a quinone = orotate + a quinol</text>
        <dbReference type="Rhea" id="RHEA:30187"/>
        <dbReference type="ChEBI" id="CHEBI:24646"/>
        <dbReference type="ChEBI" id="CHEBI:30839"/>
        <dbReference type="ChEBI" id="CHEBI:30864"/>
        <dbReference type="ChEBI" id="CHEBI:132124"/>
        <dbReference type="EC" id="1.3.5.2"/>
    </reaction>
</comment>
<evidence type="ECO:0000256" key="2">
    <source>
        <dbReference type="ARBA" id="ARBA00004370"/>
    </source>
</evidence>
<organism evidence="13 14">
    <name type="scientific">Cephaloticoccus capnophilus</name>
    <dbReference type="NCBI Taxonomy" id="1548208"/>
    <lineage>
        <taxon>Bacteria</taxon>
        <taxon>Pseudomonadati</taxon>
        <taxon>Verrucomicrobiota</taxon>
        <taxon>Opitutia</taxon>
        <taxon>Opitutales</taxon>
        <taxon>Opitutaceae</taxon>
        <taxon>Cephaloticoccus</taxon>
    </lineage>
</organism>
<dbReference type="EC" id="1.3.5.2" evidence="11"/>
<evidence type="ECO:0000256" key="4">
    <source>
        <dbReference type="ARBA" id="ARBA00005359"/>
    </source>
</evidence>
<feature type="binding site" evidence="11">
    <location>
        <begin position="264"/>
        <end position="265"/>
    </location>
    <ligand>
        <name>substrate</name>
    </ligand>
</feature>
<gene>
    <name evidence="11" type="primary">pyrD</name>
    <name evidence="13" type="ORF">AXK12_02325</name>
</gene>
<proteinExistence type="inferred from homology"/>
<dbReference type="GO" id="GO:0006207">
    <property type="term" value="P:'de novo' pyrimidine nucleobase biosynthetic process"/>
    <property type="evidence" value="ECO:0007669"/>
    <property type="project" value="UniProtKB-UniRule"/>
</dbReference>
<sequence>MGWFYEKCLRPALFRLDPEHAHELAVDALAVLARVSPLCRAMEAWHGRDAERLSLAGQPVQCFGLNFPNRVGLAAGFDKNARAWPAAAALGFGHVEIGTVTLLRQPGNGRPRVFRFPEQEAVINRMGFNNEGAESVALRLGRQPVPGARAIPLGVNLGKSKLASLDQAVNDYLGSFALLADYADYLVLNVSSPNTPDLRKLQDEERLRELLAAVTDANRRRAESPGLRAKPLLLKIAPDLNAPQVDSVLELVTEFGLAGIIATNTTLERPPGPLADAAQAGGLSGAPLRERATEIIRYIAKATDGRLPIIAVGGITDSASAIEKLDAGATLIQLYTGLIYRGPFLAAQIARG</sequence>
<feature type="binding site" evidence="11">
    <location>
        <position position="189"/>
    </location>
    <ligand>
        <name>FMN</name>
        <dbReference type="ChEBI" id="CHEBI:58210"/>
    </ligand>
</feature>
<keyword evidence="9 11" id="KW-0472">Membrane</keyword>
<comment type="cofactor">
    <cofactor evidence="11">
        <name>FMN</name>
        <dbReference type="ChEBI" id="CHEBI:58210"/>
    </cofactor>
    <text evidence="11">Binds 1 FMN per subunit.</text>
</comment>
<feature type="binding site" evidence="11">
    <location>
        <begin position="75"/>
        <end position="79"/>
    </location>
    <ligand>
        <name>FMN</name>
        <dbReference type="ChEBI" id="CHEBI:58210"/>
    </ligand>
</feature>
<dbReference type="InterPro" id="IPR012135">
    <property type="entry name" value="Dihydroorotate_DH_1_2"/>
</dbReference>
<dbReference type="Gene3D" id="3.20.20.70">
    <property type="entry name" value="Aldolase class I"/>
    <property type="match status" value="1"/>
</dbReference>
<dbReference type="STRING" id="1548208.AXK12_02325"/>
<dbReference type="Proteomes" id="UP000071392">
    <property type="component" value="Unassembled WGS sequence"/>
</dbReference>
<evidence type="ECO:0000256" key="10">
    <source>
        <dbReference type="ARBA" id="ARBA00048639"/>
    </source>
</evidence>
<feature type="binding site" evidence="11">
    <location>
        <begin position="335"/>
        <end position="336"/>
    </location>
    <ligand>
        <name>FMN</name>
        <dbReference type="ChEBI" id="CHEBI:58210"/>
    </ligand>
</feature>
<dbReference type="UniPathway" id="UPA00070">
    <property type="reaction ID" value="UER00946"/>
</dbReference>
<protein>
    <recommendedName>
        <fullName evidence="11">Dihydroorotate dehydrogenase (quinone)</fullName>
        <ecNumber evidence="11">1.3.5.2</ecNumber>
    </recommendedName>
    <alternativeName>
        <fullName evidence="11">DHOdehase</fullName>
        <shortName evidence="11">DHOD</shortName>
        <shortName evidence="11">DHODase</shortName>
    </alternativeName>
    <alternativeName>
        <fullName evidence="11">Dihydroorotate oxidase</fullName>
    </alternativeName>
</protein>
<evidence type="ECO:0000256" key="11">
    <source>
        <dbReference type="HAMAP-Rule" id="MF_00225"/>
    </source>
</evidence>
<dbReference type="PROSITE" id="PS00912">
    <property type="entry name" value="DHODEHASE_2"/>
    <property type="match status" value="1"/>
</dbReference>
<comment type="function">
    <text evidence="1 11">Catalyzes the conversion of dihydroorotate to orotate with quinone as electron acceptor.</text>
</comment>
<feature type="binding site" evidence="11">
    <location>
        <position position="99"/>
    </location>
    <ligand>
        <name>FMN</name>
        <dbReference type="ChEBI" id="CHEBI:58210"/>
    </ligand>
</feature>
<dbReference type="InterPro" id="IPR050074">
    <property type="entry name" value="DHO_dehydrogenase"/>
</dbReference>
<evidence type="ECO:0000313" key="14">
    <source>
        <dbReference type="Proteomes" id="UP000071392"/>
    </source>
</evidence>
<evidence type="ECO:0000256" key="3">
    <source>
        <dbReference type="ARBA" id="ARBA00005161"/>
    </source>
</evidence>
<evidence type="ECO:0000259" key="12">
    <source>
        <dbReference type="Pfam" id="PF01180"/>
    </source>
</evidence>
<dbReference type="Pfam" id="PF01180">
    <property type="entry name" value="DHO_dh"/>
    <property type="match status" value="1"/>
</dbReference>
<feature type="binding site" evidence="11">
    <location>
        <position position="79"/>
    </location>
    <ligand>
        <name>substrate</name>
    </ligand>
</feature>
<evidence type="ECO:0000256" key="8">
    <source>
        <dbReference type="ARBA" id="ARBA00023002"/>
    </source>
</evidence>
<dbReference type="PANTHER" id="PTHR48109:SF4">
    <property type="entry name" value="DIHYDROOROTATE DEHYDROGENASE (QUINONE), MITOCHONDRIAL"/>
    <property type="match status" value="1"/>
</dbReference>
<dbReference type="PANTHER" id="PTHR48109">
    <property type="entry name" value="DIHYDROOROTATE DEHYDROGENASE (QUINONE), MITOCHONDRIAL-RELATED"/>
    <property type="match status" value="1"/>
</dbReference>
<keyword evidence="6 11" id="KW-0288">FMN</keyword>
<comment type="similarity">
    <text evidence="4 11">Belongs to the dihydroorotate dehydrogenase family. Type 2 subfamily.</text>
</comment>
<comment type="subunit">
    <text evidence="11">Monomer.</text>
</comment>
<dbReference type="NCBIfam" id="NF003652">
    <property type="entry name" value="PRK05286.2-5"/>
    <property type="match status" value="1"/>
</dbReference>
<dbReference type="OrthoDB" id="9802377at2"/>
<feature type="binding site" evidence="11">
    <location>
        <position position="156"/>
    </location>
    <ligand>
        <name>FMN</name>
        <dbReference type="ChEBI" id="CHEBI:58210"/>
    </ligand>
</feature>
<accession>A0A139SRD3</accession>
<keyword evidence="7 11" id="KW-0665">Pyrimidine biosynthesis</keyword>
<dbReference type="AlphaFoldDB" id="A0A139SRD3"/>
<comment type="pathway">
    <text evidence="3 11">Pyrimidine metabolism; UMP biosynthesis via de novo pathway; orotate from (S)-dihydroorotate (quinone route): step 1/1.</text>
</comment>
<feature type="binding site" evidence="11">
    <location>
        <position position="314"/>
    </location>
    <ligand>
        <name>FMN</name>
        <dbReference type="ChEBI" id="CHEBI:58210"/>
    </ligand>
</feature>
<dbReference type="InterPro" id="IPR013785">
    <property type="entry name" value="Aldolase_TIM"/>
</dbReference>
<dbReference type="NCBIfam" id="TIGR01036">
    <property type="entry name" value="pyrD_sub2"/>
    <property type="match status" value="1"/>
</dbReference>
<feature type="domain" description="Dihydroorotate dehydrogenase catalytic" evidence="12">
    <location>
        <begin position="60"/>
        <end position="351"/>
    </location>
</feature>
<dbReference type="PIRSF" id="PIRSF000164">
    <property type="entry name" value="DHO_oxidase"/>
    <property type="match status" value="1"/>
</dbReference>
<feature type="binding site" evidence="11">
    <location>
        <begin position="124"/>
        <end position="128"/>
    </location>
    <ligand>
        <name>substrate</name>
    </ligand>
</feature>
<keyword evidence="5 11" id="KW-0285">Flavoprotein</keyword>